<feature type="compositionally biased region" description="Low complexity" evidence="1">
    <location>
        <begin position="24"/>
        <end position="41"/>
    </location>
</feature>
<reference evidence="2" key="2">
    <citation type="submission" date="2021-08" db="EMBL/GenBank/DDBJ databases">
        <authorList>
            <person name="Tani A."/>
            <person name="Ola A."/>
            <person name="Ogura Y."/>
            <person name="Katsura K."/>
            <person name="Hayashi T."/>
        </authorList>
    </citation>
    <scope>NUCLEOTIDE SEQUENCE</scope>
    <source>
        <strain evidence="2">KCTC 52305</strain>
    </source>
</reference>
<dbReference type="EMBL" id="BPQH01000006">
    <property type="protein sequence ID" value="GJD49460.1"/>
    <property type="molecule type" value="Genomic_DNA"/>
</dbReference>
<evidence type="ECO:0000313" key="2">
    <source>
        <dbReference type="EMBL" id="GJD49460.1"/>
    </source>
</evidence>
<proteinExistence type="predicted"/>
<comment type="caution">
    <text evidence="2">The sequence shown here is derived from an EMBL/GenBank/DDBJ whole genome shotgun (WGS) entry which is preliminary data.</text>
</comment>
<evidence type="ECO:0000313" key="3">
    <source>
        <dbReference type="Proteomes" id="UP001055167"/>
    </source>
</evidence>
<keyword evidence="3" id="KW-1185">Reference proteome</keyword>
<feature type="compositionally biased region" description="Basic and acidic residues" evidence="1">
    <location>
        <begin position="43"/>
        <end position="58"/>
    </location>
</feature>
<protein>
    <submittedName>
        <fullName evidence="2">Uncharacterized protein</fullName>
    </submittedName>
</protein>
<name>A0ABQ4QX52_9HYPH</name>
<reference evidence="2" key="1">
    <citation type="journal article" date="2021" name="Front. Microbiol.">
        <title>Comprehensive Comparative Genomics and Phenotyping of Methylobacterium Species.</title>
        <authorList>
            <person name="Alessa O."/>
            <person name="Ogura Y."/>
            <person name="Fujitani Y."/>
            <person name="Takami H."/>
            <person name="Hayashi T."/>
            <person name="Sahin N."/>
            <person name="Tani A."/>
        </authorList>
    </citation>
    <scope>NUCLEOTIDE SEQUENCE</scope>
    <source>
        <strain evidence="2">KCTC 52305</strain>
    </source>
</reference>
<accession>A0ABQ4QX52</accession>
<dbReference type="RefSeq" id="WP_128561479.1">
    <property type="nucleotide sequence ID" value="NZ_BPQH01000006.1"/>
</dbReference>
<dbReference type="Proteomes" id="UP001055167">
    <property type="component" value="Unassembled WGS sequence"/>
</dbReference>
<sequence>MSLWSRPRPRPTSDPSTAYRSISGRGIAPRGAARAGIPGPAWADRDRDGSADRRDRETSQSLVFAKQFDINGQIG</sequence>
<evidence type="ECO:0000256" key="1">
    <source>
        <dbReference type="SAM" id="MobiDB-lite"/>
    </source>
</evidence>
<organism evidence="2 3">
    <name type="scientific">Methylobacterium crusticola</name>
    <dbReference type="NCBI Taxonomy" id="1697972"/>
    <lineage>
        <taxon>Bacteria</taxon>
        <taxon>Pseudomonadati</taxon>
        <taxon>Pseudomonadota</taxon>
        <taxon>Alphaproteobacteria</taxon>
        <taxon>Hyphomicrobiales</taxon>
        <taxon>Methylobacteriaceae</taxon>
        <taxon>Methylobacterium</taxon>
    </lineage>
</organism>
<feature type="region of interest" description="Disordered" evidence="1">
    <location>
        <begin position="1"/>
        <end position="75"/>
    </location>
</feature>
<gene>
    <name evidence="2" type="ORF">OPKNFCMD_2190</name>
</gene>